<dbReference type="Pfam" id="PF09642">
    <property type="entry name" value="YonK"/>
    <property type="match status" value="1"/>
</dbReference>
<evidence type="ECO:0000259" key="1">
    <source>
        <dbReference type="Pfam" id="PF09642"/>
    </source>
</evidence>
<proteinExistence type="predicted"/>
<dbReference type="InterPro" id="IPR018600">
    <property type="entry name" value="Phage_SP-beta_YonK"/>
</dbReference>
<dbReference type="Gene3D" id="6.20.120.10">
    <property type="match status" value="1"/>
</dbReference>
<dbReference type="EMBL" id="BK032562">
    <property type="protein sequence ID" value="DAF47990.1"/>
    <property type="molecule type" value="Genomic_DNA"/>
</dbReference>
<name>A0A8S5SAN6_9CAUD</name>
<sequence length="59" mass="6423">MAKITKKNVLSVQGIVNIENGKITFSVEDIEGEIALAELMSDFNGQEVKLSVNQTDEIA</sequence>
<reference evidence="2" key="1">
    <citation type="journal article" date="2021" name="Proc. Natl. Acad. Sci. U.S.A.">
        <title>A Catalog of Tens of Thousands of Viruses from Human Metagenomes Reveals Hidden Associations with Chronic Diseases.</title>
        <authorList>
            <person name="Tisza M.J."/>
            <person name="Buck C.B."/>
        </authorList>
    </citation>
    <scope>NUCLEOTIDE SEQUENCE</scope>
    <source>
        <strain evidence="2">CtgaY24</strain>
    </source>
</reference>
<feature type="domain" description="Bacillus phage SPbeta YonK" evidence="1">
    <location>
        <begin position="1"/>
        <end position="58"/>
    </location>
</feature>
<accession>A0A8S5SAN6</accession>
<protein>
    <submittedName>
        <fullName evidence="2">YonK protein</fullName>
    </submittedName>
</protein>
<dbReference type="InterPro" id="IPR037261">
    <property type="entry name" value="YonK_sf"/>
</dbReference>
<evidence type="ECO:0000313" key="2">
    <source>
        <dbReference type="EMBL" id="DAF47990.1"/>
    </source>
</evidence>
<organism evidence="2">
    <name type="scientific">Siphoviridae sp. ctgaY24</name>
    <dbReference type="NCBI Taxonomy" id="2827911"/>
    <lineage>
        <taxon>Viruses</taxon>
        <taxon>Duplodnaviria</taxon>
        <taxon>Heunggongvirae</taxon>
        <taxon>Uroviricota</taxon>
        <taxon>Caudoviricetes</taxon>
    </lineage>
</organism>